<keyword evidence="7" id="KW-1185">Reference proteome</keyword>
<evidence type="ECO:0000259" key="4">
    <source>
        <dbReference type="Pfam" id="PF12246"/>
    </source>
</evidence>
<keyword evidence="1" id="KW-0810">Translation regulation</keyword>
<dbReference type="OMA" id="PGMNSNW"/>
<feature type="compositionally biased region" description="Low complexity" evidence="3">
    <location>
        <begin position="28"/>
        <end position="47"/>
    </location>
</feature>
<gene>
    <name evidence="6" type="ORF">LMXM_21_0820</name>
</gene>
<evidence type="ECO:0000259" key="5">
    <source>
        <dbReference type="Pfam" id="PF12247"/>
    </source>
</evidence>
<feature type="compositionally biased region" description="Polar residues" evidence="3">
    <location>
        <begin position="1087"/>
        <end position="1099"/>
    </location>
</feature>
<feature type="compositionally biased region" description="Low complexity" evidence="3">
    <location>
        <begin position="419"/>
        <end position="430"/>
    </location>
</feature>
<feature type="domain" description="Post-transcriptional regulator MKT1 C-terminal" evidence="4">
    <location>
        <begin position="1127"/>
        <end position="1320"/>
    </location>
</feature>
<organism evidence="6 7">
    <name type="scientific">Leishmania mexicana (strain MHOM/GT/2001/U1103)</name>
    <dbReference type="NCBI Taxonomy" id="929439"/>
    <lineage>
        <taxon>Eukaryota</taxon>
        <taxon>Discoba</taxon>
        <taxon>Euglenozoa</taxon>
        <taxon>Kinetoplastea</taxon>
        <taxon>Metakinetoplastina</taxon>
        <taxon>Trypanosomatida</taxon>
        <taxon>Trypanosomatidae</taxon>
        <taxon>Leishmaniinae</taxon>
        <taxon>Leishmania</taxon>
    </lineage>
</organism>
<feature type="compositionally biased region" description="Low complexity" evidence="3">
    <location>
        <begin position="122"/>
        <end position="131"/>
    </location>
</feature>
<name>E9AV50_LEIMU</name>
<dbReference type="InterPro" id="IPR029060">
    <property type="entry name" value="PIN-like_dom_sf"/>
</dbReference>
<dbReference type="GeneID" id="13453985"/>
<dbReference type="VEuPathDB" id="TriTrypDB:LmxM.21.0820"/>
<feature type="compositionally biased region" description="Low complexity" evidence="3">
    <location>
        <begin position="453"/>
        <end position="467"/>
    </location>
</feature>
<dbReference type="PANTHER" id="PTHR11081">
    <property type="entry name" value="FLAP ENDONUCLEASE FAMILY MEMBER"/>
    <property type="match status" value="1"/>
</dbReference>
<dbReference type="SUPFAM" id="SSF88723">
    <property type="entry name" value="PIN domain-like"/>
    <property type="match status" value="1"/>
</dbReference>
<dbReference type="Pfam" id="PF12246">
    <property type="entry name" value="MKT1_C"/>
    <property type="match status" value="1"/>
</dbReference>
<dbReference type="GO" id="GO:0017108">
    <property type="term" value="F:5'-flap endonuclease activity"/>
    <property type="evidence" value="ECO:0007669"/>
    <property type="project" value="TreeGrafter"/>
</dbReference>
<dbReference type="Gene3D" id="3.40.50.1010">
    <property type="entry name" value="5'-nuclease"/>
    <property type="match status" value="1"/>
</dbReference>
<feature type="compositionally biased region" description="Pro residues" evidence="3">
    <location>
        <begin position="218"/>
        <end position="228"/>
    </location>
</feature>
<feature type="domain" description="Post-transcriptional regulator MKT1 N-terminal" evidence="5">
    <location>
        <begin position="885"/>
        <end position="970"/>
    </location>
</feature>
<dbReference type="InterPro" id="IPR006084">
    <property type="entry name" value="XPG/Rad2"/>
</dbReference>
<feature type="compositionally biased region" description="Low complexity" evidence="3">
    <location>
        <begin position="278"/>
        <end position="296"/>
    </location>
</feature>
<sequence>MPPRMHRGGGGQGPAPQQQQAPPPQQPPQQQQQQAPPQQQQQQQQQGYGNGAGGPQSHLHVFHHHAGYNDVGRGGMPPPQHGGNSGSNNMSSMMYGGGSGGGNAPTSPVYGGGGAAYGNNKSSIPPHMMSPSPHPQIVGMGNEYAPRMQSSPYPQQQQQGGGASTPNSIGRRVRTPGPSNMGPQPQQQQLPPPPPQQPYYGGNQGGGMSYNPNIRGSAPPPPPPPHMEPSPSFVNSAPQQPQPGMMRGDSGYGPDVDNSPPPQNNGYRAGQPPPPPQQHQQQMHMQPSPLHPQHYQGNGGYGGGGGRGMGGGMQNPSMQMQPPPQQQHMMGGGGSASNSANRGMMGPMGGSKQMQQGPPPPLQQQQQVMPPPPQQQQPGMNSNWGSPQPPSTHMQPNVSPPPQGQPQMGGMQYGGGGPVAMVGRGRMPGARMGGGGMGPMGNNMGAPPPPPQQQQRQPPQLPSMMGVVGGPQQMPGGGNMNPQMMMPPPPQGGQSSMMPQGGGVPGMYGGNMDANMIGGMVGPPMPGYMDADPRGDLAPQQTLYEFLMEKRLLRKTTLDAFFPEDYDPKCEGRITIAVDGNYMITNLRAQLQRTDPLWFLHSCLPDCLLSLVHKHVEQMRAHHLEPLWVLNGISINGDVEAFLPSPDELHSRDAVWAKLNEGIELPTQDEITEAFETSSAVGEDVLRAIQRFLRTEENVVCVTAPFLNWCQMCTLHKEGIAQLLMGPPEMLMVPYDDMRVIAEVNLQTSEVAYYDRDEVLRELFPRYVTETSTAAAGDRFLDFGLLIASHPAITTAHASVQLSTQSIYEELSTPHPSFNTLREFIDQYEYPQNQNERPNLEKLKHSKGRTYIQYSPVFSNQVTSESSLVYFKRILDPSLTNANMPNNLSGVFGYLVPLSLFYFQFTGLLSVGLMTAVTQLYIRDEFPVADTEEYHHLLHPLMALRGQIISQMVSRIKADAHGQRLGKISWVRWFDSILMSVLPPDRLIVLDEWNLKNSPELASVPDDQLENIDMSMVLSLKSSVMCIPAPQLPPNASPRDAPILYHGKKETFFAILLKTFDFVGYFSHSADPMDGAELASEPVQAMVQGQSAPDDQSNGPDGGKGDLADSSSDPNMSEQRVFFTAYLSISLEHCPQEFQCALVRFTELVRVSTINSIAFTFADTIELQHDEDGALADPPEVLLATRIACLVSVPYQQKTDEESDFEWAPVYSRQLCAFTVMSRVMNRSLRVLTEAIAAALFLSGFSDCSLEEYDRMTPLLPFGDVPSSLGGLLLHYVLVFPPDYEANCQTPEERCRLLETKFKAIPNIQTQLRRVMEFTFHALYLLNVYILRDPSIVSSPELVETDVVANALNLLHEKWALHLDGPAPEDVHGYFQFE</sequence>
<feature type="compositionally biased region" description="Polar residues" evidence="3">
    <location>
        <begin position="381"/>
        <end position="397"/>
    </location>
</feature>
<evidence type="ECO:0000313" key="6">
    <source>
        <dbReference type="EMBL" id="CBZ26832.1"/>
    </source>
</evidence>
<dbReference type="InterPro" id="IPR022039">
    <property type="entry name" value="MKT1_C"/>
</dbReference>
<dbReference type="KEGG" id="lmi:LMXM_21_0820"/>
<dbReference type="InterPro" id="IPR022040">
    <property type="entry name" value="MKT1_N"/>
</dbReference>
<feature type="compositionally biased region" description="Low complexity" evidence="3">
    <location>
        <begin position="176"/>
        <end position="189"/>
    </location>
</feature>
<evidence type="ECO:0008006" key="8">
    <source>
        <dbReference type="Google" id="ProtNLM"/>
    </source>
</evidence>
<proteinExistence type="inferred from homology"/>
<dbReference type="Proteomes" id="UP000007259">
    <property type="component" value="Chromosome 21"/>
</dbReference>
<accession>E9AV50</accession>
<dbReference type="Pfam" id="PF12247">
    <property type="entry name" value="MKT1_N"/>
    <property type="match status" value="1"/>
</dbReference>
<dbReference type="GO" id="GO:0008409">
    <property type="term" value="F:5'-3' exonuclease activity"/>
    <property type="evidence" value="ECO:0007669"/>
    <property type="project" value="TreeGrafter"/>
</dbReference>
<protein>
    <recommendedName>
        <fullName evidence="8">Temperature dependent protein affecting M2 dsRNA replication</fullName>
    </recommendedName>
</protein>
<dbReference type="GO" id="GO:0006417">
    <property type="term" value="P:regulation of translation"/>
    <property type="evidence" value="ECO:0007669"/>
    <property type="project" value="UniProtKB-KW"/>
</dbReference>
<evidence type="ECO:0000256" key="1">
    <source>
        <dbReference type="ARBA" id="ARBA00022845"/>
    </source>
</evidence>
<comment type="similarity">
    <text evidence="2">Belongs to the XPG/RAD2 endonuclease family.</text>
</comment>
<evidence type="ECO:0000256" key="3">
    <source>
        <dbReference type="SAM" id="MobiDB-lite"/>
    </source>
</evidence>
<reference evidence="6 7" key="1">
    <citation type="journal article" date="2011" name="Genome Res.">
        <title>Chromosome and gene copy number variation allow major structural change between species and strains of Leishmania.</title>
        <authorList>
            <person name="Rogers M.B."/>
            <person name="Hilley J.D."/>
            <person name="Dickens N.J."/>
            <person name="Wilkes J."/>
            <person name="Bates P.A."/>
            <person name="Depledge D.P."/>
            <person name="Harris D."/>
            <person name="Her Y."/>
            <person name="Herzyk P."/>
            <person name="Imamura H."/>
            <person name="Otto T.D."/>
            <person name="Sanders M."/>
            <person name="Seeger K."/>
            <person name="Dujardin J.C."/>
            <person name="Berriman M."/>
            <person name="Smith D.F."/>
            <person name="Hertz-Fowler C."/>
            <person name="Mottram J.C."/>
        </authorList>
    </citation>
    <scope>NUCLEOTIDE SEQUENCE [LARGE SCALE GENOMIC DNA]</scope>
    <source>
        <strain evidence="6 7">MHOM/GT/2001/U1103</strain>
    </source>
</reference>
<evidence type="ECO:0000256" key="2">
    <source>
        <dbReference type="ARBA" id="ARBA00024023"/>
    </source>
</evidence>
<dbReference type="PANTHER" id="PTHR11081:SF28">
    <property type="entry name" value="POST-TRANSCRIPTIONAL REGULATOR MKT1L"/>
    <property type="match status" value="1"/>
</dbReference>
<dbReference type="PhylomeDB" id="E9AV50"/>
<feature type="region of interest" description="Disordered" evidence="3">
    <location>
        <begin position="122"/>
        <end position="467"/>
    </location>
</feature>
<feature type="region of interest" description="Disordered" evidence="3">
    <location>
        <begin position="1085"/>
        <end position="1115"/>
    </location>
</feature>
<dbReference type="OrthoDB" id="17262at2759"/>
<dbReference type="RefSeq" id="XP_003875323.1">
    <property type="nucleotide sequence ID" value="XM_003875274.1"/>
</dbReference>
<feature type="compositionally biased region" description="Gly residues" evidence="3">
    <location>
        <begin position="297"/>
        <end position="313"/>
    </location>
</feature>
<evidence type="ECO:0000313" key="7">
    <source>
        <dbReference type="Proteomes" id="UP000007259"/>
    </source>
</evidence>
<dbReference type="EMBL" id="FR799574">
    <property type="protein sequence ID" value="CBZ26832.1"/>
    <property type="molecule type" value="Genomic_DNA"/>
</dbReference>
<feature type="region of interest" description="Disordered" evidence="3">
    <location>
        <begin position="1"/>
        <end position="101"/>
    </location>
</feature>